<feature type="domain" description="Helicase XPB/Ssl2 N-terminal" evidence="2">
    <location>
        <begin position="414"/>
        <end position="508"/>
    </location>
</feature>
<proteinExistence type="predicted"/>
<dbReference type="AlphaFoldDB" id="H7EMV2"/>
<reference evidence="3 4" key="1">
    <citation type="submission" date="2011-09" db="EMBL/GenBank/DDBJ databases">
        <title>The draft genome of Treponema saccharophilum DSM 2985.</title>
        <authorList>
            <consortium name="US DOE Joint Genome Institute (JGI-PGF)"/>
            <person name="Lucas S."/>
            <person name="Copeland A."/>
            <person name="Lapidus A."/>
            <person name="Glavina del Rio T."/>
            <person name="Dalin E."/>
            <person name="Tice H."/>
            <person name="Bruce D."/>
            <person name="Goodwin L."/>
            <person name="Pitluck S."/>
            <person name="Peters L."/>
            <person name="Kyrpides N."/>
            <person name="Mavromatis K."/>
            <person name="Ivanova N."/>
            <person name="Markowitz V."/>
            <person name="Cheng J.-F."/>
            <person name="Hugenholtz P."/>
            <person name="Woyke T."/>
            <person name="Wu D."/>
            <person name="Gronow S."/>
            <person name="Wellnitz S."/>
            <person name="Brambilla E."/>
            <person name="Klenk H.-P."/>
            <person name="Eisen J.A."/>
        </authorList>
    </citation>
    <scope>NUCLEOTIDE SEQUENCE [LARGE SCALE GENOMIC DNA]</scope>
    <source>
        <strain evidence="3 4">DSM 2985</strain>
    </source>
</reference>
<name>H7EMV2_9SPIR</name>
<keyword evidence="4" id="KW-1185">Reference proteome</keyword>
<evidence type="ECO:0000256" key="1">
    <source>
        <dbReference type="SAM" id="MobiDB-lite"/>
    </source>
</evidence>
<evidence type="ECO:0000313" key="3">
    <source>
        <dbReference type="EMBL" id="EIC01016.1"/>
    </source>
</evidence>
<dbReference type="eggNOG" id="ENOG5033VMJ">
    <property type="taxonomic scope" value="Bacteria"/>
</dbReference>
<organism evidence="3 4">
    <name type="scientific">Treponema saccharophilum DSM 2985</name>
    <dbReference type="NCBI Taxonomy" id="907348"/>
    <lineage>
        <taxon>Bacteria</taxon>
        <taxon>Pseudomonadati</taxon>
        <taxon>Spirochaetota</taxon>
        <taxon>Spirochaetia</taxon>
        <taxon>Spirochaetales</taxon>
        <taxon>Treponemataceae</taxon>
        <taxon>Treponema</taxon>
    </lineage>
</organism>
<sequence length="713" mass="79596">MTGEQARHAQRIVEWRESLATMGDAQFFELIRMYLGELKSPFNKQNLIEELSSFLRKPDNKRKIAELLSESDIEVVSAVKFISEATPRKIADFFCGKFTFSKLYERILNLEERLVLYKHGDFLFVNPHLDETLSTIATKSVLAWESCVEKENTKEGFRLSPELLLAFAAFVSENGDICKADGSFKKRAAADIEARFQCGQAPIKRLKDAFENMSILVTNSSGSLSVDMPRFRSFAHLPEALQYAYIAVSSLGRFSRRMLVQQAKLLIEVLLSVRTGFTKENMIRTMYLATENTRRDGGEEAFGATGRFASILQRARKTEAEAESDGQKENAFDEMKRTGCVFSSFERLFDSALELGLLRIRGIDCDKNDIFAPISGIGDLLAPPSGTERKVLSIDAAFSAMVFPGRPLIALIDLANILELRKFDTAVSFEITKKSVTRAFNAGMTEEKISEVLSDACMHELPQNIAVSLDDWRNSFSSVSLFRGYVLRVSEEKIPLVTKNPALAPLIAETLAPGIFLINAESDAQAARLIAESGLDFIGKVRTAEKSDGAAEFPVFRARMIEGCGEKKCGNITSVEERKAHFDKMREILDSMDITKEERECLLFRINRKIVLDESQLKAESVKFAKIEAGGMDFTGKVHIIEQAVTDKCPIEITFASEESSGVESVSGIPSGTEKSDDDVRVSMRISGSDDIRTFSISQATKVRRIYDTAFRR</sequence>
<protein>
    <recommendedName>
        <fullName evidence="2">Helicase XPB/Ssl2 N-terminal domain-containing protein</fullName>
    </recommendedName>
</protein>
<dbReference type="Pfam" id="PF13625">
    <property type="entry name" value="Helicase_C_3"/>
    <property type="match status" value="1"/>
</dbReference>
<comment type="caution">
    <text evidence="3">The sequence shown here is derived from an EMBL/GenBank/DDBJ whole genome shotgun (WGS) entry which is preliminary data.</text>
</comment>
<evidence type="ECO:0000313" key="4">
    <source>
        <dbReference type="Proteomes" id="UP000003571"/>
    </source>
</evidence>
<dbReference type="PATRIC" id="fig|907348.3.peg.2256"/>
<dbReference type="RefSeq" id="WP_002705732.1">
    <property type="nucleotide sequence ID" value="NZ_AGRW01000052.1"/>
</dbReference>
<dbReference type="OrthoDB" id="354326at2"/>
<dbReference type="EMBL" id="AGRW01000052">
    <property type="protein sequence ID" value="EIC01016.1"/>
    <property type="molecule type" value="Genomic_DNA"/>
</dbReference>
<dbReference type="InterPro" id="IPR032830">
    <property type="entry name" value="XPB/Ssl2_N"/>
</dbReference>
<dbReference type="Proteomes" id="UP000003571">
    <property type="component" value="Unassembled WGS sequence"/>
</dbReference>
<accession>H7EMV2</accession>
<gene>
    <name evidence="3" type="ORF">TresaDRAFT_0841</name>
</gene>
<evidence type="ECO:0000259" key="2">
    <source>
        <dbReference type="Pfam" id="PF13625"/>
    </source>
</evidence>
<dbReference type="STRING" id="907348.TresaDRAFT_0841"/>
<feature type="region of interest" description="Disordered" evidence="1">
    <location>
        <begin position="662"/>
        <end position="681"/>
    </location>
</feature>